<evidence type="ECO:0008006" key="3">
    <source>
        <dbReference type="Google" id="ProtNLM"/>
    </source>
</evidence>
<name>A0A834GRW5_RHOSS</name>
<accession>A0A834GRW5</accession>
<protein>
    <recommendedName>
        <fullName evidence="3">FBD domain-containing protein</fullName>
    </recommendedName>
</protein>
<keyword evidence="2" id="KW-1185">Reference proteome</keyword>
<evidence type="ECO:0000313" key="1">
    <source>
        <dbReference type="EMBL" id="KAF7140740.1"/>
    </source>
</evidence>
<reference evidence="1" key="1">
    <citation type="submission" date="2019-11" db="EMBL/GenBank/DDBJ databases">
        <authorList>
            <person name="Liu Y."/>
            <person name="Hou J."/>
            <person name="Li T.-Q."/>
            <person name="Guan C.-H."/>
            <person name="Wu X."/>
            <person name="Wu H.-Z."/>
            <person name="Ling F."/>
            <person name="Zhang R."/>
            <person name="Shi X.-G."/>
            <person name="Ren J.-P."/>
            <person name="Chen E.-F."/>
            <person name="Sun J.-M."/>
        </authorList>
    </citation>
    <scope>NUCLEOTIDE SEQUENCE</scope>
    <source>
        <strain evidence="1">Adult_tree_wgs_1</strain>
        <tissue evidence="1">Leaves</tissue>
    </source>
</reference>
<evidence type="ECO:0000313" key="2">
    <source>
        <dbReference type="Proteomes" id="UP000626092"/>
    </source>
</evidence>
<organism evidence="1 2">
    <name type="scientific">Rhododendron simsii</name>
    <name type="common">Sims's rhododendron</name>
    <dbReference type="NCBI Taxonomy" id="118357"/>
    <lineage>
        <taxon>Eukaryota</taxon>
        <taxon>Viridiplantae</taxon>
        <taxon>Streptophyta</taxon>
        <taxon>Embryophyta</taxon>
        <taxon>Tracheophyta</taxon>
        <taxon>Spermatophyta</taxon>
        <taxon>Magnoliopsida</taxon>
        <taxon>eudicotyledons</taxon>
        <taxon>Gunneridae</taxon>
        <taxon>Pentapetalae</taxon>
        <taxon>asterids</taxon>
        <taxon>Ericales</taxon>
        <taxon>Ericaceae</taxon>
        <taxon>Ericoideae</taxon>
        <taxon>Rhodoreae</taxon>
        <taxon>Rhododendron</taxon>
    </lineage>
</organism>
<comment type="caution">
    <text evidence="1">The sequence shown here is derived from an EMBL/GenBank/DDBJ whole genome shotgun (WGS) entry which is preliminary data.</text>
</comment>
<gene>
    <name evidence="1" type="ORF">RHSIM_Rhsim06G0154400</name>
</gene>
<dbReference type="OrthoDB" id="1692127at2759"/>
<dbReference type="AlphaFoldDB" id="A0A834GRW5"/>
<dbReference type="EMBL" id="WJXA01000006">
    <property type="protein sequence ID" value="KAF7140740.1"/>
    <property type="molecule type" value="Genomic_DNA"/>
</dbReference>
<proteinExistence type="predicted"/>
<dbReference type="Proteomes" id="UP000626092">
    <property type="component" value="Unassembled WGS sequence"/>
</dbReference>
<sequence length="125" mass="14580">MCLKLYLNGENLSSLQWHHYRKWYFQSWDDDTYWISQSQNLKSIKRHLKVAKIDVGSTKMSKSAVYLVKFLLRHETALQELTVTLKSDPSDPPLVRETIHSEIMKFARPSSNVIISFLPQGQSPQ</sequence>